<dbReference type="Proteomes" id="UP000321617">
    <property type="component" value="Unassembled WGS sequence"/>
</dbReference>
<name>A0A562VH06_9ACTN</name>
<keyword evidence="4" id="KW-1185">Reference proteome</keyword>
<dbReference type="EMBL" id="VLLL01000001">
    <property type="protein sequence ID" value="TWJ17114.1"/>
    <property type="molecule type" value="Genomic_DNA"/>
</dbReference>
<dbReference type="AlphaFoldDB" id="A0A562VH06"/>
<evidence type="ECO:0000313" key="4">
    <source>
        <dbReference type="Proteomes" id="UP000321617"/>
    </source>
</evidence>
<evidence type="ECO:0000313" key="3">
    <source>
        <dbReference type="EMBL" id="TWJ17114.1"/>
    </source>
</evidence>
<keyword evidence="3" id="KW-0378">Hydrolase</keyword>
<dbReference type="InterPro" id="IPR029058">
    <property type="entry name" value="AB_hydrolase_fold"/>
</dbReference>
<keyword evidence="2" id="KW-0732">Signal</keyword>
<reference evidence="3 4" key="1">
    <citation type="journal article" date="2013" name="Stand. Genomic Sci.">
        <title>Genomic Encyclopedia of Type Strains, Phase I: The one thousand microbial genomes (KMG-I) project.</title>
        <authorList>
            <person name="Kyrpides N.C."/>
            <person name="Woyke T."/>
            <person name="Eisen J.A."/>
            <person name="Garrity G."/>
            <person name="Lilburn T.G."/>
            <person name="Beck B.J."/>
            <person name="Whitman W.B."/>
            <person name="Hugenholtz P."/>
            <person name="Klenk H.P."/>
        </authorList>
    </citation>
    <scope>NUCLEOTIDE SEQUENCE [LARGE SCALE GENOMIC DNA]</scope>
    <source>
        <strain evidence="3 4">DSM 45044</strain>
    </source>
</reference>
<dbReference type="Gene3D" id="3.40.50.1820">
    <property type="entry name" value="alpha/beta hydrolase"/>
    <property type="match status" value="1"/>
</dbReference>
<feature type="signal peptide" evidence="2">
    <location>
        <begin position="1"/>
        <end position="21"/>
    </location>
</feature>
<dbReference type="OrthoDB" id="5178285at2"/>
<dbReference type="RefSeq" id="WP_147131161.1">
    <property type="nucleotide sequence ID" value="NZ_BAABIJ010000009.1"/>
</dbReference>
<feature type="compositionally biased region" description="Pro residues" evidence="1">
    <location>
        <begin position="29"/>
        <end position="39"/>
    </location>
</feature>
<accession>A0A562VH06</accession>
<dbReference type="PROSITE" id="PS51257">
    <property type="entry name" value="PROKAR_LIPOPROTEIN"/>
    <property type="match status" value="1"/>
</dbReference>
<feature type="compositionally biased region" description="Basic and acidic residues" evidence="1">
    <location>
        <begin position="43"/>
        <end position="54"/>
    </location>
</feature>
<feature type="chain" id="PRO_5039091704" evidence="2">
    <location>
        <begin position="22"/>
        <end position="254"/>
    </location>
</feature>
<gene>
    <name evidence="3" type="ORF">LX16_0029</name>
</gene>
<dbReference type="SUPFAM" id="SSF53474">
    <property type="entry name" value="alpha/beta-Hydrolases"/>
    <property type="match status" value="1"/>
</dbReference>
<proteinExistence type="predicted"/>
<dbReference type="GO" id="GO:0016787">
    <property type="term" value="F:hydrolase activity"/>
    <property type="evidence" value="ECO:0007669"/>
    <property type="project" value="UniProtKB-KW"/>
</dbReference>
<feature type="region of interest" description="Disordered" evidence="1">
    <location>
        <begin position="27"/>
        <end position="54"/>
    </location>
</feature>
<sequence>MRGVRRFPVGRCLTVVSLLLAAGCAAGPAPGPEPGPEPSASPESHREVEFESPDGELREARLFGEGEVAVVLSHMGRGGDGQDDWREFAERLADDGRLVLTYQGRISLSQTWRDVQGAVEYLRRQPGVTTVVAVGASIGAMATLEASVAPGPEIDGLVWLSGVLDNSGYTFTAPDVAELACPALLATGDRDHYGSTEDTRTLHEWWGAGSELLVVESESHGTDILADGGEPAAELTTALTDFVDRVANGSGPTC</sequence>
<evidence type="ECO:0000256" key="2">
    <source>
        <dbReference type="SAM" id="SignalP"/>
    </source>
</evidence>
<comment type="caution">
    <text evidence="3">The sequence shown here is derived from an EMBL/GenBank/DDBJ whole genome shotgun (WGS) entry which is preliminary data.</text>
</comment>
<evidence type="ECO:0000256" key="1">
    <source>
        <dbReference type="SAM" id="MobiDB-lite"/>
    </source>
</evidence>
<protein>
    <submittedName>
        <fullName evidence="3">Dienelactone hydrolase</fullName>
    </submittedName>
</protein>
<organism evidence="3 4">
    <name type="scientific">Stackebrandtia albiflava</name>
    <dbReference type="NCBI Taxonomy" id="406432"/>
    <lineage>
        <taxon>Bacteria</taxon>
        <taxon>Bacillati</taxon>
        <taxon>Actinomycetota</taxon>
        <taxon>Actinomycetes</taxon>
        <taxon>Glycomycetales</taxon>
        <taxon>Glycomycetaceae</taxon>
        <taxon>Stackebrandtia</taxon>
    </lineage>
</organism>